<dbReference type="SUPFAM" id="SSF55874">
    <property type="entry name" value="ATPase domain of HSP90 chaperone/DNA topoisomerase II/histidine kinase"/>
    <property type="match status" value="1"/>
</dbReference>
<evidence type="ECO:0000259" key="7">
    <source>
        <dbReference type="SMART" id="SM00387"/>
    </source>
</evidence>
<evidence type="ECO:0000256" key="5">
    <source>
        <dbReference type="ARBA" id="ARBA00022840"/>
    </source>
</evidence>
<dbReference type="EC" id="2.7.11.1" evidence="8"/>
<keyword evidence="1" id="KW-0723">Serine/threonine-protein kinase</keyword>
<evidence type="ECO:0000313" key="9">
    <source>
        <dbReference type="Proteomes" id="UP000657177"/>
    </source>
</evidence>
<dbReference type="Proteomes" id="UP000657177">
    <property type="component" value="Unassembled WGS sequence"/>
</dbReference>
<dbReference type="EMBL" id="JAAKDE010000016">
    <property type="protein sequence ID" value="MBA2133606.1"/>
    <property type="molecule type" value="Genomic_DNA"/>
</dbReference>
<dbReference type="GO" id="GO:0030435">
    <property type="term" value="P:sporulation resulting in formation of a cellular spore"/>
    <property type="evidence" value="ECO:0007669"/>
    <property type="project" value="UniProtKB-KW"/>
</dbReference>
<dbReference type="InterPro" id="IPR050267">
    <property type="entry name" value="Anti-sigma-factor_SerPK"/>
</dbReference>
<comment type="caution">
    <text evidence="8">The sequence shown here is derived from an EMBL/GenBank/DDBJ whole genome shotgun (WGS) entry which is preliminary data.</text>
</comment>
<dbReference type="HAMAP" id="MF_00637">
    <property type="entry name" value="Anti_sigma_F"/>
    <property type="match status" value="1"/>
</dbReference>
<dbReference type="Gene3D" id="3.30.565.10">
    <property type="entry name" value="Histidine kinase-like ATPase, C-terminal domain"/>
    <property type="match status" value="1"/>
</dbReference>
<evidence type="ECO:0000256" key="4">
    <source>
        <dbReference type="ARBA" id="ARBA00022777"/>
    </source>
</evidence>
<keyword evidence="3" id="KW-0547">Nucleotide-binding</keyword>
<sequence>MKENYLNISFPSLPDNVSLSRVIVASFAAQLDFTLNELEEIRVATSEAVSNCVIHAYPDHVGEVRLELKIKDDTLMIEVIDEGCGIQDLDLAKTPAYSTDPERMGLGLVFMESFMDEMTIESQPNQGTKVLMVKKPERSKNSSHDCQ</sequence>
<evidence type="ECO:0000256" key="6">
    <source>
        <dbReference type="ARBA" id="ARBA00022969"/>
    </source>
</evidence>
<keyword evidence="2 8" id="KW-0808">Transferase</keyword>
<evidence type="ECO:0000256" key="3">
    <source>
        <dbReference type="ARBA" id="ARBA00022741"/>
    </source>
</evidence>
<evidence type="ECO:0000256" key="2">
    <source>
        <dbReference type="ARBA" id="ARBA00022679"/>
    </source>
</evidence>
<keyword evidence="9" id="KW-1185">Reference proteome</keyword>
<reference evidence="8" key="1">
    <citation type="submission" date="2020-06" db="EMBL/GenBank/DDBJ databases">
        <title>Novel chitinolytic bacterium.</title>
        <authorList>
            <person name="Ungkulpasvich U."/>
            <person name="Kosugi A."/>
            <person name="Uke A."/>
        </authorList>
    </citation>
    <scope>NUCLEOTIDE SEQUENCE</scope>
    <source>
        <strain evidence="8">UUS1-1</strain>
    </source>
</reference>
<dbReference type="GO" id="GO:0004674">
    <property type="term" value="F:protein serine/threonine kinase activity"/>
    <property type="evidence" value="ECO:0007669"/>
    <property type="project" value="UniProtKB-KW"/>
</dbReference>
<dbReference type="GO" id="GO:0042174">
    <property type="term" value="P:negative regulation of sporulation resulting in formation of a cellular spore"/>
    <property type="evidence" value="ECO:0007669"/>
    <property type="project" value="InterPro"/>
</dbReference>
<gene>
    <name evidence="8" type="ORF">G5B42_08655</name>
</gene>
<keyword evidence="6" id="KW-0749">Sporulation</keyword>
<keyword evidence="5" id="KW-0067">ATP-binding</keyword>
<dbReference type="PANTHER" id="PTHR35526:SF3">
    <property type="entry name" value="ANTI-SIGMA-F FACTOR RSBW"/>
    <property type="match status" value="1"/>
</dbReference>
<protein>
    <submittedName>
        <fullName evidence="8">Anti-sigma F factor</fullName>
        <ecNumber evidence="8">2.7.11.1</ecNumber>
    </submittedName>
</protein>
<dbReference type="NCBIfam" id="TIGR01925">
    <property type="entry name" value="spIIAB"/>
    <property type="match status" value="1"/>
</dbReference>
<dbReference type="AlphaFoldDB" id="A0A8J6LJA0"/>
<dbReference type="InterPro" id="IPR010194">
    <property type="entry name" value="Anti-sigma_F"/>
</dbReference>
<keyword evidence="4" id="KW-0418">Kinase</keyword>
<dbReference type="InterPro" id="IPR036890">
    <property type="entry name" value="HATPase_C_sf"/>
</dbReference>
<dbReference type="GO" id="GO:0005524">
    <property type="term" value="F:ATP binding"/>
    <property type="evidence" value="ECO:0007669"/>
    <property type="project" value="UniProtKB-KW"/>
</dbReference>
<organism evidence="8 9">
    <name type="scientific">Capillibacterium thermochitinicola</name>
    <dbReference type="NCBI Taxonomy" id="2699427"/>
    <lineage>
        <taxon>Bacteria</taxon>
        <taxon>Bacillati</taxon>
        <taxon>Bacillota</taxon>
        <taxon>Capillibacterium</taxon>
    </lineage>
</organism>
<accession>A0A8J6LJA0</accession>
<dbReference type="PANTHER" id="PTHR35526">
    <property type="entry name" value="ANTI-SIGMA-F FACTOR RSBW-RELATED"/>
    <property type="match status" value="1"/>
</dbReference>
<name>A0A8J6LJA0_9FIRM</name>
<feature type="domain" description="Histidine kinase/HSP90-like ATPase" evidence="7">
    <location>
        <begin position="36"/>
        <end position="138"/>
    </location>
</feature>
<dbReference type="RefSeq" id="WP_181340074.1">
    <property type="nucleotide sequence ID" value="NZ_JAAKDE010000016.1"/>
</dbReference>
<evidence type="ECO:0000313" key="8">
    <source>
        <dbReference type="EMBL" id="MBA2133606.1"/>
    </source>
</evidence>
<dbReference type="GO" id="GO:0016989">
    <property type="term" value="F:sigma factor antagonist activity"/>
    <property type="evidence" value="ECO:0007669"/>
    <property type="project" value="InterPro"/>
</dbReference>
<dbReference type="InterPro" id="IPR003594">
    <property type="entry name" value="HATPase_dom"/>
</dbReference>
<proteinExistence type="inferred from homology"/>
<dbReference type="SMART" id="SM00387">
    <property type="entry name" value="HATPase_c"/>
    <property type="match status" value="1"/>
</dbReference>
<dbReference type="Pfam" id="PF13581">
    <property type="entry name" value="HATPase_c_2"/>
    <property type="match status" value="1"/>
</dbReference>
<evidence type="ECO:0000256" key="1">
    <source>
        <dbReference type="ARBA" id="ARBA00022527"/>
    </source>
</evidence>